<proteinExistence type="predicted"/>
<name>A0A1A6HJW1_NEOLE</name>
<keyword evidence="1" id="KW-0175">Coiled coil</keyword>
<dbReference type="EMBL" id="LZPO01027470">
    <property type="protein sequence ID" value="OBS78260.1"/>
    <property type="molecule type" value="Genomic_DNA"/>
</dbReference>
<evidence type="ECO:0000313" key="4">
    <source>
        <dbReference type="EMBL" id="OBS78260.1"/>
    </source>
</evidence>
<organism evidence="4 5">
    <name type="scientific">Neotoma lepida</name>
    <name type="common">Desert woodrat</name>
    <dbReference type="NCBI Taxonomy" id="56216"/>
    <lineage>
        <taxon>Eukaryota</taxon>
        <taxon>Metazoa</taxon>
        <taxon>Chordata</taxon>
        <taxon>Craniata</taxon>
        <taxon>Vertebrata</taxon>
        <taxon>Euteleostomi</taxon>
        <taxon>Mammalia</taxon>
        <taxon>Eutheria</taxon>
        <taxon>Euarchontoglires</taxon>
        <taxon>Glires</taxon>
        <taxon>Rodentia</taxon>
        <taxon>Myomorpha</taxon>
        <taxon>Muroidea</taxon>
        <taxon>Cricetidae</taxon>
        <taxon>Neotominae</taxon>
        <taxon>Neotoma</taxon>
    </lineage>
</organism>
<evidence type="ECO:0000256" key="2">
    <source>
        <dbReference type="SAM" id="MobiDB-lite"/>
    </source>
</evidence>
<reference evidence="4 5" key="1">
    <citation type="submission" date="2016-06" db="EMBL/GenBank/DDBJ databases">
        <title>The Draft Genome Sequence and Annotation of the Desert Woodrat Neotoma lepida.</title>
        <authorList>
            <person name="Campbell M."/>
            <person name="Oakeson K.F."/>
            <person name="Yandell M."/>
            <person name="Halpert J.R."/>
            <person name="Dearing D."/>
        </authorList>
    </citation>
    <scope>NUCLEOTIDE SEQUENCE [LARGE SCALE GENOMIC DNA]</scope>
    <source>
        <strain evidence="4">417</strain>
        <tissue evidence="4">Liver</tissue>
    </source>
</reference>
<dbReference type="InterPro" id="IPR006907">
    <property type="entry name" value="DLG5_N"/>
</dbReference>
<gene>
    <name evidence="4" type="ORF">A6R68_19344</name>
</gene>
<dbReference type="Proteomes" id="UP000092124">
    <property type="component" value="Unassembled WGS sequence"/>
</dbReference>
<feature type="region of interest" description="Disordered" evidence="2">
    <location>
        <begin position="1"/>
        <end position="32"/>
    </location>
</feature>
<accession>A0A1A6HJW1</accession>
<comment type="caution">
    <text evidence="4">The sequence shown here is derived from an EMBL/GenBank/DDBJ whole genome shotgun (WGS) entry which is preliminary data.</text>
</comment>
<evidence type="ECO:0000256" key="1">
    <source>
        <dbReference type="SAM" id="Coils"/>
    </source>
</evidence>
<evidence type="ECO:0000259" key="3">
    <source>
        <dbReference type="Pfam" id="PF04822"/>
    </source>
</evidence>
<feature type="domain" description="Disks large homolog 5 N-terminal" evidence="3">
    <location>
        <begin position="61"/>
        <end position="121"/>
    </location>
</feature>
<sequence length="127" mass="14970">MPEDSGLHGTLDRAPRSDGMLKEGPWSRTSDQPNLFYEKLKMEHKHCKLTYVHVPTGSKREPASPQNFLTKMHVKQNMERLTSQLQQMTIERNEQSRNSDQPNPFYEKLKMEHKHVMRLLEQPEVSR</sequence>
<dbReference type="Pfam" id="PF04822">
    <property type="entry name" value="Takusan"/>
    <property type="match status" value="1"/>
</dbReference>
<dbReference type="AlphaFoldDB" id="A0A1A6HJW1"/>
<evidence type="ECO:0000313" key="5">
    <source>
        <dbReference type="Proteomes" id="UP000092124"/>
    </source>
</evidence>
<feature type="coiled-coil region" evidence="1">
    <location>
        <begin position="71"/>
        <end position="98"/>
    </location>
</feature>
<feature type="non-terminal residue" evidence="4">
    <location>
        <position position="127"/>
    </location>
</feature>
<protein>
    <recommendedName>
        <fullName evidence="3">Disks large homolog 5 N-terminal domain-containing protein</fullName>
    </recommendedName>
</protein>
<feature type="compositionally biased region" description="Basic and acidic residues" evidence="2">
    <location>
        <begin position="10"/>
        <end position="21"/>
    </location>
</feature>
<keyword evidence="5" id="KW-1185">Reference proteome</keyword>